<dbReference type="EMBL" id="JACHEB010000011">
    <property type="protein sequence ID" value="MBB5330788.1"/>
    <property type="molecule type" value="Genomic_DNA"/>
</dbReference>
<dbReference type="AlphaFoldDB" id="A0A9X0U5T4"/>
<dbReference type="Gene3D" id="2.60.120.10">
    <property type="entry name" value="Jelly Rolls"/>
    <property type="match status" value="1"/>
</dbReference>
<proteinExistence type="predicted"/>
<dbReference type="InterPro" id="IPR011051">
    <property type="entry name" value="RmlC_Cupin_sf"/>
</dbReference>
<comment type="caution">
    <text evidence="2">The sequence shown here is derived from an EMBL/GenBank/DDBJ whole genome shotgun (WGS) entry which is preliminary data.</text>
</comment>
<dbReference type="Pfam" id="PF07883">
    <property type="entry name" value="Cupin_2"/>
    <property type="match status" value="1"/>
</dbReference>
<keyword evidence="3" id="KW-1185">Reference proteome</keyword>
<gene>
    <name evidence="2" type="ORF">HDF14_004424</name>
</gene>
<feature type="domain" description="Cupin type-2" evidence="1">
    <location>
        <begin position="45"/>
        <end position="97"/>
    </location>
</feature>
<dbReference type="InterPro" id="IPR052044">
    <property type="entry name" value="PKS_Associated_Protein"/>
</dbReference>
<name>A0A9X0U5T4_9BACT</name>
<evidence type="ECO:0000259" key="1">
    <source>
        <dbReference type="Pfam" id="PF07883"/>
    </source>
</evidence>
<accession>A0A9X0U5T4</accession>
<protein>
    <submittedName>
        <fullName evidence="2">Mannose-6-phosphate isomerase-like protein (Cupin superfamily)</fullName>
    </submittedName>
</protein>
<organism evidence="2 3">
    <name type="scientific">Tunturiibacter gelidiferens</name>
    <dbReference type="NCBI Taxonomy" id="3069689"/>
    <lineage>
        <taxon>Bacteria</taxon>
        <taxon>Pseudomonadati</taxon>
        <taxon>Acidobacteriota</taxon>
        <taxon>Terriglobia</taxon>
        <taxon>Terriglobales</taxon>
        <taxon>Acidobacteriaceae</taxon>
        <taxon>Tunturiibacter</taxon>
    </lineage>
</organism>
<dbReference type="InterPro" id="IPR013096">
    <property type="entry name" value="Cupin_2"/>
</dbReference>
<dbReference type="RefSeq" id="WP_183980529.1">
    <property type="nucleotide sequence ID" value="NZ_JACHEB010000011.1"/>
</dbReference>
<dbReference type="PANTHER" id="PTHR36114">
    <property type="entry name" value="16.7 KDA PROTEIN IN WHIE LOCUS"/>
    <property type="match status" value="1"/>
</dbReference>
<dbReference type="InterPro" id="IPR014710">
    <property type="entry name" value="RmlC-like_jellyroll"/>
</dbReference>
<evidence type="ECO:0000313" key="3">
    <source>
        <dbReference type="Proteomes" id="UP000535182"/>
    </source>
</evidence>
<dbReference type="PANTHER" id="PTHR36114:SF1">
    <property type="entry name" value="16.7 KDA PROTEIN IN WHIE LOCUS"/>
    <property type="match status" value="1"/>
</dbReference>
<sequence length="111" mass="12477">MNGELPEVVTLMAESASRGGYDNHPIAKINDHVVRISTMVEPYHWHFHPNSDETFLVVEGRLCIEFEGGSRELEPRQLLTVPRGVRHRTRPVGERSVNLTFELAGAETVSV</sequence>
<reference evidence="2 3" key="1">
    <citation type="submission" date="2020-08" db="EMBL/GenBank/DDBJ databases">
        <title>Genomic Encyclopedia of Type Strains, Phase IV (KMG-V): Genome sequencing to study the core and pangenomes of soil and plant-associated prokaryotes.</title>
        <authorList>
            <person name="Whitman W."/>
        </authorList>
    </citation>
    <scope>NUCLEOTIDE SEQUENCE [LARGE SCALE GENOMIC DNA]</scope>
    <source>
        <strain evidence="2 3">X5P2</strain>
    </source>
</reference>
<evidence type="ECO:0000313" key="2">
    <source>
        <dbReference type="EMBL" id="MBB5330788.1"/>
    </source>
</evidence>
<dbReference type="SUPFAM" id="SSF51182">
    <property type="entry name" value="RmlC-like cupins"/>
    <property type="match status" value="1"/>
</dbReference>
<dbReference type="Proteomes" id="UP000535182">
    <property type="component" value="Unassembled WGS sequence"/>
</dbReference>